<keyword evidence="7" id="KW-1185">Reference proteome</keyword>
<dbReference type="InterPro" id="IPR013087">
    <property type="entry name" value="Znf_C2H2_type"/>
</dbReference>
<evidence type="ECO:0000313" key="6">
    <source>
        <dbReference type="EMBL" id="CAK5269115.1"/>
    </source>
</evidence>
<evidence type="ECO:0000259" key="3">
    <source>
        <dbReference type="PROSITE" id="PS50157"/>
    </source>
</evidence>
<feature type="region of interest" description="Disordered" evidence="2">
    <location>
        <begin position="603"/>
        <end position="671"/>
    </location>
</feature>
<feature type="compositionally biased region" description="Acidic residues" evidence="2">
    <location>
        <begin position="658"/>
        <end position="671"/>
    </location>
</feature>
<evidence type="ECO:0000259" key="4">
    <source>
        <dbReference type="PROSITE" id="PS50172"/>
    </source>
</evidence>
<dbReference type="InterPro" id="IPR031673">
    <property type="entry name" value="Chs5_N"/>
</dbReference>
<dbReference type="PROSITE" id="PS50853">
    <property type="entry name" value="FN3"/>
    <property type="match status" value="1"/>
</dbReference>
<comment type="caution">
    <text evidence="6">The sequence shown here is derived from an EMBL/GenBank/DDBJ whole genome shotgun (WGS) entry which is preliminary data.</text>
</comment>
<dbReference type="InterPro" id="IPR001357">
    <property type="entry name" value="BRCT_dom"/>
</dbReference>
<feature type="compositionally biased region" description="Basic residues" evidence="2">
    <location>
        <begin position="107"/>
        <end position="118"/>
    </location>
</feature>
<dbReference type="Gene3D" id="6.20.120.50">
    <property type="match status" value="1"/>
</dbReference>
<evidence type="ECO:0008006" key="8">
    <source>
        <dbReference type="Google" id="ProtNLM"/>
    </source>
</evidence>
<dbReference type="GO" id="GO:0046983">
    <property type="term" value="F:protein dimerization activity"/>
    <property type="evidence" value="ECO:0007669"/>
    <property type="project" value="InterPro"/>
</dbReference>
<dbReference type="InterPro" id="IPR003961">
    <property type="entry name" value="FN3_dom"/>
</dbReference>
<dbReference type="Proteomes" id="UP001295794">
    <property type="component" value="Unassembled WGS sequence"/>
</dbReference>
<dbReference type="SMART" id="SM00292">
    <property type="entry name" value="BRCT"/>
    <property type="match status" value="1"/>
</dbReference>
<feature type="compositionally biased region" description="Polar residues" evidence="2">
    <location>
        <begin position="517"/>
        <end position="531"/>
    </location>
</feature>
<dbReference type="InterPro" id="IPR036116">
    <property type="entry name" value="FN3_sf"/>
</dbReference>
<evidence type="ECO:0000256" key="2">
    <source>
        <dbReference type="SAM" id="MobiDB-lite"/>
    </source>
</evidence>
<dbReference type="CDD" id="cd00063">
    <property type="entry name" value="FN3"/>
    <property type="match status" value="1"/>
</dbReference>
<dbReference type="InterPro" id="IPR013783">
    <property type="entry name" value="Ig-like_fold"/>
</dbReference>
<feature type="domain" description="BRCT" evidence="4">
    <location>
        <begin position="430"/>
        <end position="505"/>
    </location>
</feature>
<feature type="domain" description="C2H2-type" evidence="3">
    <location>
        <begin position="23"/>
        <end position="51"/>
    </location>
</feature>
<dbReference type="GO" id="GO:0000747">
    <property type="term" value="P:conjugation with cellular fusion"/>
    <property type="evidence" value="ECO:0007669"/>
    <property type="project" value="TreeGrafter"/>
</dbReference>
<reference evidence="6" key="1">
    <citation type="submission" date="2023-11" db="EMBL/GenBank/DDBJ databases">
        <authorList>
            <person name="De Vega J J."/>
            <person name="De Vega J J."/>
        </authorList>
    </citation>
    <scope>NUCLEOTIDE SEQUENCE</scope>
</reference>
<dbReference type="PROSITE" id="PS00028">
    <property type="entry name" value="ZINC_FINGER_C2H2_1"/>
    <property type="match status" value="1"/>
</dbReference>
<dbReference type="AlphaFoldDB" id="A0AAD2H5K8"/>
<keyword evidence="1" id="KW-0479">Metal-binding</keyword>
<gene>
    <name evidence="6" type="ORF">MYCIT1_LOCUS12602</name>
</gene>
<evidence type="ECO:0000259" key="5">
    <source>
        <dbReference type="PROSITE" id="PS50853"/>
    </source>
</evidence>
<dbReference type="PROSITE" id="PS50172">
    <property type="entry name" value="BRCT"/>
    <property type="match status" value="1"/>
</dbReference>
<dbReference type="PANTHER" id="PTHR47351">
    <property type="entry name" value="CHITIN BIOSYNTHESIS PROTEIN CHS5"/>
    <property type="match status" value="1"/>
</dbReference>
<feature type="compositionally biased region" description="Polar residues" evidence="2">
    <location>
        <begin position="193"/>
        <end position="207"/>
    </location>
</feature>
<dbReference type="Gene3D" id="3.40.50.10190">
    <property type="entry name" value="BRCT domain"/>
    <property type="match status" value="1"/>
</dbReference>
<dbReference type="GO" id="GO:0034044">
    <property type="term" value="C:exomer complex"/>
    <property type="evidence" value="ECO:0007669"/>
    <property type="project" value="TreeGrafter"/>
</dbReference>
<dbReference type="CDD" id="cd17742">
    <property type="entry name" value="BRCT_CHS5_like"/>
    <property type="match status" value="1"/>
</dbReference>
<keyword evidence="1" id="KW-0863">Zinc-finger</keyword>
<dbReference type="Pfam" id="PF16892">
    <property type="entry name" value="CHS5_N"/>
    <property type="match status" value="1"/>
</dbReference>
<feature type="region of interest" description="Disordered" evidence="2">
    <location>
        <begin position="509"/>
        <end position="543"/>
    </location>
</feature>
<protein>
    <recommendedName>
        <fullName evidence="8">C2H2-type domain-containing protein</fullName>
    </recommendedName>
</protein>
<dbReference type="Pfam" id="PF00533">
    <property type="entry name" value="BRCT"/>
    <property type="match status" value="1"/>
</dbReference>
<evidence type="ECO:0000313" key="7">
    <source>
        <dbReference type="Proteomes" id="UP001295794"/>
    </source>
</evidence>
<organism evidence="6 7">
    <name type="scientific">Mycena citricolor</name>
    <dbReference type="NCBI Taxonomy" id="2018698"/>
    <lineage>
        <taxon>Eukaryota</taxon>
        <taxon>Fungi</taxon>
        <taxon>Dikarya</taxon>
        <taxon>Basidiomycota</taxon>
        <taxon>Agaricomycotina</taxon>
        <taxon>Agaricomycetes</taxon>
        <taxon>Agaricomycetidae</taxon>
        <taxon>Agaricales</taxon>
        <taxon>Marasmiineae</taxon>
        <taxon>Mycenaceae</taxon>
        <taxon>Mycena</taxon>
    </lineage>
</organism>
<sequence length="671" mass="74077">MTPLRSPGSPDTRDNQEDGNPSFRCRACHRVYLRKSCIVRHLHKKHGWMRTFSDEDKYDVIVRQAHSEDDCDRFKRRSSTVTVDWAERARVQKPLYTYTPLPEALRAQRHPKAPKRSKPPVSQKTQLSTFDHPWRYIMPDTASSVSFTVRRDQRASVIIEHPGPRLPPMLSSLDPQTTARTAGHRDAGEGSPGPTTQMHTGLSHITSVSASRKVRVGHIFLRADHNGERPLYVHRGQIRCRHGGTTNDPRRFTVHTAAHQILLGERAHLIEFPSVLLPPGATTGSIVNISVLQNHAEEKRRDAAFWALQDEILDEFGVRTPEPPKLQLRNVTQTSVTLEWPPIELATAKLRSLDLYRNGQRLAPIPNPATNTSSKISGLELDTEYTFQLVLRTTAGTFPSELLRVHTHTMTDTSGVRVCFGTVDDAGLVEQAKEALERIGARWSEKIEIDTTHFVCTTPNTHTPTGVPEVEYQRAVQLSIPIVQPHWIFACQSERRLVPIALFGLGATPPNALPSRRPQSMSAASPTQRSPASAAAVRQSMPPTVSPIGQPATFVGPSVSNIPPPTVPVVTVEEAHSEDEESDVAELEAKRLALMEKRGSKTGTMNMQFKFPPTSPTSLGPGDSDAADAAVEPESIEVPPPPVVEKETISAGVRSEGDVDDDLGETEDIPL</sequence>
<dbReference type="InterPro" id="IPR031669">
    <property type="entry name" value="Fn3_2"/>
</dbReference>
<dbReference type="EMBL" id="CAVNYO010000138">
    <property type="protein sequence ID" value="CAK5269115.1"/>
    <property type="molecule type" value="Genomic_DNA"/>
</dbReference>
<dbReference type="InterPro" id="IPR052827">
    <property type="entry name" value="CHS_Export/Cell_Fusion_Reg"/>
</dbReference>
<proteinExistence type="predicted"/>
<dbReference type="PANTHER" id="PTHR47351:SF1">
    <property type="entry name" value="CHITIN BIOSYNTHESIS PROTEIN CHS5"/>
    <property type="match status" value="1"/>
</dbReference>
<feature type="region of interest" description="Disordered" evidence="2">
    <location>
        <begin position="103"/>
        <end position="126"/>
    </location>
</feature>
<dbReference type="Pfam" id="PF16893">
    <property type="entry name" value="fn3_2"/>
    <property type="match status" value="1"/>
</dbReference>
<dbReference type="GO" id="GO:0005802">
    <property type="term" value="C:trans-Golgi network"/>
    <property type="evidence" value="ECO:0007669"/>
    <property type="project" value="TreeGrafter"/>
</dbReference>
<dbReference type="SUPFAM" id="SSF49265">
    <property type="entry name" value="Fibronectin type III"/>
    <property type="match status" value="1"/>
</dbReference>
<accession>A0AAD2H5K8</accession>
<feature type="domain" description="Fibronectin type-III" evidence="5">
    <location>
        <begin position="320"/>
        <end position="414"/>
    </location>
</feature>
<feature type="region of interest" description="Disordered" evidence="2">
    <location>
        <begin position="158"/>
        <end position="207"/>
    </location>
</feature>
<dbReference type="GO" id="GO:0006893">
    <property type="term" value="P:Golgi to plasma membrane transport"/>
    <property type="evidence" value="ECO:0007669"/>
    <property type="project" value="TreeGrafter"/>
</dbReference>
<dbReference type="SMART" id="SM00060">
    <property type="entry name" value="FN3"/>
    <property type="match status" value="1"/>
</dbReference>
<name>A0AAD2H5K8_9AGAR</name>
<evidence type="ECO:0000256" key="1">
    <source>
        <dbReference type="PROSITE-ProRule" id="PRU00042"/>
    </source>
</evidence>
<dbReference type="GO" id="GO:0008270">
    <property type="term" value="F:zinc ion binding"/>
    <property type="evidence" value="ECO:0007669"/>
    <property type="project" value="UniProtKB-KW"/>
</dbReference>
<dbReference type="Gene3D" id="2.60.40.10">
    <property type="entry name" value="Immunoglobulins"/>
    <property type="match status" value="1"/>
</dbReference>
<dbReference type="InterPro" id="IPR036420">
    <property type="entry name" value="BRCT_dom_sf"/>
</dbReference>
<feature type="region of interest" description="Disordered" evidence="2">
    <location>
        <begin position="1"/>
        <end position="20"/>
    </location>
</feature>
<dbReference type="PROSITE" id="PS50157">
    <property type="entry name" value="ZINC_FINGER_C2H2_2"/>
    <property type="match status" value="1"/>
</dbReference>
<dbReference type="SUPFAM" id="SSF52113">
    <property type="entry name" value="BRCT domain"/>
    <property type="match status" value="1"/>
</dbReference>
<keyword evidence="1" id="KW-0862">Zinc</keyword>